<keyword evidence="1" id="KW-0472">Membrane</keyword>
<sequence>MIVLMTAMAVLSVGCAHGQRPENRIYVISEDARGVGSALGTGGAGFRDCDAEHVQCFKECWNAPTLPWPHTKRDEWYNEYCTRECRKQYMECEKENEKKAKELKFSRVEDAVGWIRAHKAEVALGTVVIIAGVAFVITTGGSGALILAPLAL</sequence>
<feature type="transmembrane region" description="Helical" evidence="1">
    <location>
        <begin position="122"/>
        <end position="148"/>
    </location>
</feature>
<comment type="caution">
    <text evidence="2">The sequence shown here is derived from an EMBL/GenBank/DDBJ whole genome shotgun (WGS) entry which is preliminary data.</text>
</comment>
<gene>
    <name evidence="2" type="ORF">OV287_42320</name>
</gene>
<evidence type="ECO:0000313" key="3">
    <source>
        <dbReference type="Proteomes" id="UP001207654"/>
    </source>
</evidence>
<protein>
    <recommendedName>
        <fullName evidence="4">Lipoprotein</fullName>
    </recommendedName>
</protein>
<keyword evidence="3" id="KW-1185">Reference proteome</keyword>
<dbReference type="EMBL" id="JAPNKA010000001">
    <property type="protein sequence ID" value="MCY1081106.1"/>
    <property type="molecule type" value="Genomic_DNA"/>
</dbReference>
<keyword evidence="1" id="KW-0812">Transmembrane</keyword>
<dbReference type="Proteomes" id="UP001207654">
    <property type="component" value="Unassembled WGS sequence"/>
</dbReference>
<name>A0ABT4AHD6_9BACT</name>
<evidence type="ECO:0000313" key="2">
    <source>
        <dbReference type="EMBL" id="MCY1081106.1"/>
    </source>
</evidence>
<organism evidence="2 3">
    <name type="scientific">Archangium lansingense</name>
    <dbReference type="NCBI Taxonomy" id="2995310"/>
    <lineage>
        <taxon>Bacteria</taxon>
        <taxon>Pseudomonadati</taxon>
        <taxon>Myxococcota</taxon>
        <taxon>Myxococcia</taxon>
        <taxon>Myxococcales</taxon>
        <taxon>Cystobacterineae</taxon>
        <taxon>Archangiaceae</taxon>
        <taxon>Archangium</taxon>
    </lineage>
</organism>
<dbReference type="RefSeq" id="WP_267539719.1">
    <property type="nucleotide sequence ID" value="NZ_JAPNKA010000001.1"/>
</dbReference>
<evidence type="ECO:0000256" key="1">
    <source>
        <dbReference type="SAM" id="Phobius"/>
    </source>
</evidence>
<keyword evidence="1" id="KW-1133">Transmembrane helix</keyword>
<reference evidence="2 3" key="1">
    <citation type="submission" date="2022-11" db="EMBL/GenBank/DDBJ databases">
        <title>Minimal conservation of predation-associated metabolite biosynthetic gene clusters underscores biosynthetic potential of Myxococcota including descriptions for ten novel species: Archangium lansinium sp. nov., Myxococcus landrumus sp. nov., Nannocystis bai.</title>
        <authorList>
            <person name="Ahearne A."/>
            <person name="Stevens C."/>
            <person name="Phillips K."/>
        </authorList>
    </citation>
    <scope>NUCLEOTIDE SEQUENCE [LARGE SCALE GENOMIC DNA]</scope>
    <source>
        <strain evidence="2 3">MIWBW</strain>
    </source>
</reference>
<proteinExistence type="predicted"/>
<evidence type="ECO:0008006" key="4">
    <source>
        <dbReference type="Google" id="ProtNLM"/>
    </source>
</evidence>
<accession>A0ABT4AHD6</accession>